<feature type="domain" description="LysR substrate-binding" evidence="1">
    <location>
        <begin position="2"/>
        <end position="56"/>
    </location>
</feature>
<dbReference type="Pfam" id="PF03466">
    <property type="entry name" value="LysR_substrate"/>
    <property type="match status" value="1"/>
</dbReference>
<dbReference type="Gene3D" id="3.40.190.10">
    <property type="entry name" value="Periplasmic binding protein-like II"/>
    <property type="match status" value="1"/>
</dbReference>
<name>A0ABU5IPV0_9BURK</name>
<sequence length="69" mass="7545">MGTVSDPVSLRLGDVFVRLAEQHPQVALQLHQAVSMRTLQAVRRGELDCAYALCDQAKLDLALENVVLA</sequence>
<evidence type="ECO:0000313" key="3">
    <source>
        <dbReference type="Proteomes" id="UP001293718"/>
    </source>
</evidence>
<dbReference type="RefSeq" id="WP_322468227.1">
    <property type="nucleotide sequence ID" value="NZ_JAXOJX010000088.1"/>
</dbReference>
<reference evidence="2 3" key="1">
    <citation type="submission" date="2023-11" db="EMBL/GenBank/DDBJ databases">
        <title>Draft genome of Azohydromonas lata strain H1 (DSM1123), a polyhydroxyalkanoate producer.</title>
        <authorList>
            <person name="Traversa D."/>
            <person name="D'Addabbo P."/>
            <person name="Pazzani C."/>
            <person name="Manzari C."/>
            <person name="Chiara M."/>
            <person name="Scrascia M."/>
        </authorList>
    </citation>
    <scope>NUCLEOTIDE SEQUENCE [LARGE SCALE GENOMIC DNA]</scope>
    <source>
        <strain evidence="2 3">H1</strain>
    </source>
</reference>
<gene>
    <name evidence="2" type="ORF">SM757_30515</name>
</gene>
<dbReference type="SUPFAM" id="SSF53850">
    <property type="entry name" value="Periplasmic binding protein-like II"/>
    <property type="match status" value="1"/>
</dbReference>
<organism evidence="2 3">
    <name type="scientific">Azohydromonas lata</name>
    <dbReference type="NCBI Taxonomy" id="45677"/>
    <lineage>
        <taxon>Bacteria</taxon>
        <taxon>Pseudomonadati</taxon>
        <taxon>Pseudomonadota</taxon>
        <taxon>Betaproteobacteria</taxon>
        <taxon>Burkholderiales</taxon>
        <taxon>Sphaerotilaceae</taxon>
        <taxon>Azohydromonas</taxon>
    </lineage>
</organism>
<protein>
    <submittedName>
        <fullName evidence="2">LysR substrate-binding domain-containing protein</fullName>
    </submittedName>
</protein>
<evidence type="ECO:0000313" key="2">
    <source>
        <dbReference type="EMBL" id="MDZ5460917.1"/>
    </source>
</evidence>
<comment type="caution">
    <text evidence="2">The sequence shown here is derived from an EMBL/GenBank/DDBJ whole genome shotgun (WGS) entry which is preliminary data.</text>
</comment>
<dbReference type="Proteomes" id="UP001293718">
    <property type="component" value="Unassembled WGS sequence"/>
</dbReference>
<dbReference type="InterPro" id="IPR005119">
    <property type="entry name" value="LysR_subst-bd"/>
</dbReference>
<evidence type="ECO:0000259" key="1">
    <source>
        <dbReference type="Pfam" id="PF03466"/>
    </source>
</evidence>
<accession>A0ABU5IPV0</accession>
<dbReference type="EMBL" id="JAXOJX010000088">
    <property type="protein sequence ID" value="MDZ5460917.1"/>
    <property type="molecule type" value="Genomic_DNA"/>
</dbReference>
<proteinExistence type="predicted"/>
<keyword evidence="3" id="KW-1185">Reference proteome</keyword>